<evidence type="ECO:0000313" key="3">
    <source>
        <dbReference type="Proteomes" id="UP000664398"/>
    </source>
</evidence>
<sequence length="440" mass="44951">MRGDLGDSTVGVGICPSCNFENYFCQASFISNQTVIDLRLCLTESVLPIPPQTGPLVSTAGGLLQLLRDGRPRTRAELAQLTGLSRPTITQRIDQLLELGLVAPVHDAASTGGRPSSQIAFHPRAGVVLAADLGALHARVAVTDLDGELLAEASEPREIAEGPEAAIAWLLRSAAELLPSIGYTAQQVTGVGIGVPGPVEFSTGRPINPPIMPGWDRFDIPAAIRAEIDAPVLVDNDVNIMALGEQSSAWPGVTDLIFVKVASGIGAGVISGGSLRRGANGAAGDIGHVALARAADVPCPCGNRGCLEAAASGRALARALSVPERPLARPSDVVALAKSGDVAAIQAIRQAGRDIGEVLTACVSLMNPSTIVIGGTMAQAAEHLVAGVREVVYARSIPLSTEHLTIAPSRAAGNAAIFGAAQLAIDAALSPDRIAAALGG</sequence>
<dbReference type="Proteomes" id="UP000664398">
    <property type="component" value="Unassembled WGS sequence"/>
</dbReference>
<dbReference type="InterPro" id="IPR043129">
    <property type="entry name" value="ATPase_NBD"/>
</dbReference>
<dbReference type="InterPro" id="IPR019885">
    <property type="entry name" value="Tscrpt_reg_HTH_AsnC-type_CS"/>
</dbReference>
<dbReference type="CDD" id="cd00090">
    <property type="entry name" value="HTH_ARSR"/>
    <property type="match status" value="1"/>
</dbReference>
<reference evidence="2" key="1">
    <citation type="submission" date="2021-03" db="EMBL/GenBank/DDBJ databases">
        <title>Leucobacter chromiisoli sp. nov., isolated from chromium-containing soil of chemical plant.</title>
        <authorList>
            <person name="Xu Z."/>
        </authorList>
    </citation>
    <scope>NUCLEOTIDE SEQUENCE</scope>
    <source>
        <strain evidence="2">A2</strain>
    </source>
</reference>
<dbReference type="Gene3D" id="1.10.10.10">
    <property type="entry name" value="Winged helix-like DNA-binding domain superfamily/Winged helix DNA-binding domain"/>
    <property type="match status" value="1"/>
</dbReference>
<dbReference type="Pfam" id="PF12840">
    <property type="entry name" value="HTH_20"/>
    <property type="match status" value="1"/>
</dbReference>
<evidence type="ECO:0000313" key="2">
    <source>
        <dbReference type="EMBL" id="MBO1805066.1"/>
    </source>
</evidence>
<evidence type="ECO:0000256" key="1">
    <source>
        <dbReference type="ARBA" id="ARBA00006479"/>
    </source>
</evidence>
<dbReference type="Pfam" id="PF00480">
    <property type="entry name" value="ROK"/>
    <property type="match status" value="1"/>
</dbReference>
<dbReference type="PANTHER" id="PTHR18964">
    <property type="entry name" value="ROK (REPRESSOR, ORF, KINASE) FAMILY"/>
    <property type="match status" value="1"/>
</dbReference>
<dbReference type="EMBL" id="JAGDYL010000009">
    <property type="protein sequence ID" value="MBO1805066.1"/>
    <property type="molecule type" value="Genomic_DNA"/>
</dbReference>
<dbReference type="InterPro" id="IPR011991">
    <property type="entry name" value="ArsR-like_HTH"/>
</dbReference>
<comment type="similarity">
    <text evidence="1">Belongs to the ROK (NagC/XylR) family.</text>
</comment>
<dbReference type="InterPro" id="IPR036388">
    <property type="entry name" value="WH-like_DNA-bd_sf"/>
</dbReference>
<dbReference type="PROSITE" id="PS01125">
    <property type="entry name" value="ROK"/>
    <property type="match status" value="1"/>
</dbReference>
<dbReference type="SUPFAM" id="SSF53067">
    <property type="entry name" value="Actin-like ATPase domain"/>
    <property type="match status" value="1"/>
</dbReference>
<gene>
    <name evidence="2" type="ORF">J4H91_07005</name>
</gene>
<dbReference type="SUPFAM" id="SSF46785">
    <property type="entry name" value="Winged helix' DNA-binding domain"/>
    <property type="match status" value="1"/>
</dbReference>
<proteinExistence type="inferred from homology"/>
<dbReference type="Gene3D" id="3.30.420.40">
    <property type="match status" value="2"/>
</dbReference>
<keyword evidence="3" id="KW-1185">Reference proteome</keyword>
<dbReference type="PROSITE" id="PS00519">
    <property type="entry name" value="HTH_ASNC_1"/>
    <property type="match status" value="1"/>
</dbReference>
<dbReference type="PANTHER" id="PTHR18964:SF173">
    <property type="entry name" value="GLUCOKINASE"/>
    <property type="match status" value="1"/>
</dbReference>
<dbReference type="InterPro" id="IPR000600">
    <property type="entry name" value="ROK"/>
</dbReference>
<organism evidence="2 3">
    <name type="scientific">Leucobacter ruminantium</name>
    <dbReference type="NCBI Taxonomy" id="1289170"/>
    <lineage>
        <taxon>Bacteria</taxon>
        <taxon>Bacillati</taxon>
        <taxon>Actinomycetota</taxon>
        <taxon>Actinomycetes</taxon>
        <taxon>Micrococcales</taxon>
        <taxon>Microbacteriaceae</taxon>
        <taxon>Leucobacter</taxon>
    </lineage>
</organism>
<dbReference type="InterPro" id="IPR049874">
    <property type="entry name" value="ROK_cs"/>
</dbReference>
<dbReference type="InterPro" id="IPR036390">
    <property type="entry name" value="WH_DNA-bd_sf"/>
</dbReference>
<name>A0A939LVV3_9MICO</name>
<protein>
    <submittedName>
        <fullName evidence="2">ROK family transcriptional regulator</fullName>
    </submittedName>
</protein>
<accession>A0A939LVV3</accession>
<comment type="caution">
    <text evidence="2">The sequence shown here is derived from an EMBL/GenBank/DDBJ whole genome shotgun (WGS) entry which is preliminary data.</text>
</comment>
<dbReference type="AlphaFoldDB" id="A0A939LVV3"/>